<dbReference type="InterPro" id="IPR050266">
    <property type="entry name" value="AB_hydrolase_sf"/>
</dbReference>
<keyword evidence="1" id="KW-0378">Hydrolase</keyword>
<protein>
    <submittedName>
        <fullName evidence="4">Pimeloyl-ACP methyl ester carboxylesterase</fullName>
    </submittedName>
</protein>
<dbReference type="GO" id="GO:0016787">
    <property type="term" value="F:hydrolase activity"/>
    <property type="evidence" value="ECO:0007669"/>
    <property type="project" value="UniProtKB-KW"/>
</dbReference>
<dbReference type="Pfam" id="PF00561">
    <property type="entry name" value="Abhydrolase_1"/>
    <property type="match status" value="1"/>
</dbReference>
<dbReference type="InterPro" id="IPR029058">
    <property type="entry name" value="AB_hydrolase_fold"/>
</dbReference>
<name>A0A4R6IQ84_9SPHI</name>
<organism evidence="4 5">
    <name type="scientific">Pedobacter duraquae</name>
    <dbReference type="NCBI Taxonomy" id="425511"/>
    <lineage>
        <taxon>Bacteria</taxon>
        <taxon>Pseudomonadati</taxon>
        <taxon>Bacteroidota</taxon>
        <taxon>Sphingobacteriia</taxon>
        <taxon>Sphingobacteriales</taxon>
        <taxon>Sphingobacteriaceae</taxon>
        <taxon>Pedobacter</taxon>
    </lineage>
</organism>
<dbReference type="AlphaFoldDB" id="A0A4R6IQ84"/>
<dbReference type="SUPFAM" id="SSF53474">
    <property type="entry name" value="alpha/beta-Hydrolases"/>
    <property type="match status" value="1"/>
</dbReference>
<gene>
    <name evidence="4" type="ORF">CLV32_0779</name>
</gene>
<accession>A0A4R6IQ84</accession>
<dbReference type="InterPro" id="IPR000073">
    <property type="entry name" value="AB_hydrolase_1"/>
</dbReference>
<dbReference type="Gene3D" id="2.60.40.1120">
    <property type="entry name" value="Carboxypeptidase-like, regulatory domain"/>
    <property type="match status" value="1"/>
</dbReference>
<evidence type="ECO:0000313" key="4">
    <source>
        <dbReference type="EMBL" id="TDO24490.1"/>
    </source>
</evidence>
<dbReference type="PANTHER" id="PTHR43798">
    <property type="entry name" value="MONOACYLGLYCEROL LIPASE"/>
    <property type="match status" value="1"/>
</dbReference>
<feature type="chain" id="PRO_5020975584" evidence="2">
    <location>
        <begin position="21"/>
        <end position="565"/>
    </location>
</feature>
<dbReference type="SUPFAM" id="SSF49464">
    <property type="entry name" value="Carboxypeptidase regulatory domain-like"/>
    <property type="match status" value="1"/>
</dbReference>
<feature type="signal peptide" evidence="2">
    <location>
        <begin position="1"/>
        <end position="20"/>
    </location>
</feature>
<dbReference type="Gene3D" id="3.40.50.1820">
    <property type="entry name" value="alpha/beta hydrolase"/>
    <property type="match status" value="1"/>
</dbReference>
<dbReference type="InterPro" id="IPR008969">
    <property type="entry name" value="CarboxyPept-like_regulatory"/>
</dbReference>
<proteinExistence type="predicted"/>
<dbReference type="OrthoDB" id="2247630at2"/>
<dbReference type="EMBL" id="SNWM01000001">
    <property type="protein sequence ID" value="TDO24490.1"/>
    <property type="molecule type" value="Genomic_DNA"/>
</dbReference>
<keyword evidence="5" id="KW-1185">Reference proteome</keyword>
<dbReference type="Proteomes" id="UP000295499">
    <property type="component" value="Unassembled WGS sequence"/>
</dbReference>
<comment type="caution">
    <text evidence="4">The sequence shown here is derived from an EMBL/GenBank/DDBJ whole genome shotgun (WGS) entry which is preliminary data.</text>
</comment>
<dbReference type="RefSeq" id="WP_133552518.1">
    <property type="nucleotide sequence ID" value="NZ_SNWM01000001.1"/>
</dbReference>
<feature type="domain" description="AB hydrolase-1" evidence="3">
    <location>
        <begin position="355"/>
        <end position="485"/>
    </location>
</feature>
<dbReference type="PANTHER" id="PTHR43798:SF31">
    <property type="entry name" value="AB HYDROLASE SUPERFAMILY PROTEIN YCLE"/>
    <property type="match status" value="1"/>
</dbReference>
<evidence type="ECO:0000259" key="3">
    <source>
        <dbReference type="Pfam" id="PF00561"/>
    </source>
</evidence>
<keyword evidence="2" id="KW-0732">Signal</keyword>
<evidence type="ECO:0000256" key="1">
    <source>
        <dbReference type="ARBA" id="ARBA00022801"/>
    </source>
</evidence>
<dbReference type="Pfam" id="PF13715">
    <property type="entry name" value="CarbopepD_reg_2"/>
    <property type="match status" value="1"/>
</dbReference>
<sequence>MKFKLAFLIIVCVSSQIAFAQTLTVAGVVNDAKTNQPVPFATLGIKGKGIGTVANENGIFSFKIDPSAISADEQLVISSIGYKPGNISVEKLKQGKQTINLTPLDALLQTVTVKPEKYKTKVFGRTGANTIMTANMFTESNLISDNLGREQASIFSIDKHSFIKDFNMWVTFNRFESVKFRLNFYSVKNGLPDQLIVDKDILFDVTKKLGWVKVDLTSYNIYLEGYKEIAVAIQWIKSVKTDTAARSAFGVSVFPTPFHSVFFRKKSQANWEKISPAHVAFNITANSYKPNKEKEEDAAIEEKESITDSLKEMLAYSKYAAEAAASGYGNSSKTGKYLHLPDGELYYETYGSGTPLLLLHGNGSSLAAFYQQIPVLAKSYQVIAVDTRAQGKSTDKTSAPFTYEKFAADMKILLDELQIKKTALLGWSDGGNTALIMASKYPELVSKVVTVGAVRSPDGVETKLLNKFQADFEREKTKTEPNNNGQRLLKLLLTEPHITESDLKQITVPVLVIAGEKDIVKPAHTQQIANQIKNGKLLVVKDAGHYVPQEKPVLFNKAVLDFLHQ</sequence>
<evidence type="ECO:0000313" key="5">
    <source>
        <dbReference type="Proteomes" id="UP000295499"/>
    </source>
</evidence>
<dbReference type="GO" id="GO:0016020">
    <property type="term" value="C:membrane"/>
    <property type="evidence" value="ECO:0007669"/>
    <property type="project" value="TreeGrafter"/>
</dbReference>
<evidence type="ECO:0000256" key="2">
    <source>
        <dbReference type="SAM" id="SignalP"/>
    </source>
</evidence>
<reference evidence="4 5" key="1">
    <citation type="submission" date="2019-03" db="EMBL/GenBank/DDBJ databases">
        <title>Genomic Encyclopedia of Archaeal and Bacterial Type Strains, Phase II (KMG-II): from individual species to whole genera.</title>
        <authorList>
            <person name="Goeker M."/>
        </authorList>
    </citation>
    <scope>NUCLEOTIDE SEQUENCE [LARGE SCALE GENOMIC DNA]</scope>
    <source>
        <strain evidence="4 5">DSM 19034</strain>
    </source>
</reference>